<accession>A0A067M629</accession>
<name>A0A067M629_BOTB1</name>
<organism evidence="1 2">
    <name type="scientific">Botryobasidium botryosum (strain FD-172 SS1)</name>
    <dbReference type="NCBI Taxonomy" id="930990"/>
    <lineage>
        <taxon>Eukaryota</taxon>
        <taxon>Fungi</taxon>
        <taxon>Dikarya</taxon>
        <taxon>Basidiomycota</taxon>
        <taxon>Agaricomycotina</taxon>
        <taxon>Agaricomycetes</taxon>
        <taxon>Cantharellales</taxon>
        <taxon>Botryobasidiaceae</taxon>
        <taxon>Botryobasidium</taxon>
    </lineage>
</organism>
<gene>
    <name evidence="1" type="ORF">BOTBODRAFT_35771</name>
</gene>
<dbReference type="Proteomes" id="UP000027195">
    <property type="component" value="Unassembled WGS sequence"/>
</dbReference>
<sequence>MSDVSSTAVSYAPIDKVGPYLEGLVKDYPKELESSKAEALELAKIAYKEISGSTYATLVITKTGQLTLTAKSVGVRFVAQVNTQLWATGSVDGMYYFDQIQYSQNPYNIQITFSPGNTLITWSKNSQPITRFFNGAGFPNASFTSIQASGNFVGL</sequence>
<dbReference type="AlphaFoldDB" id="A0A067M629"/>
<dbReference type="EMBL" id="KL198062">
    <property type="protein sequence ID" value="KDQ11014.1"/>
    <property type="molecule type" value="Genomic_DNA"/>
</dbReference>
<protein>
    <submittedName>
        <fullName evidence="1">Uncharacterized protein</fullName>
    </submittedName>
</protein>
<evidence type="ECO:0000313" key="2">
    <source>
        <dbReference type="Proteomes" id="UP000027195"/>
    </source>
</evidence>
<proteinExistence type="predicted"/>
<dbReference type="HOGENOM" id="CLU_1695200_0_0_1"/>
<dbReference type="InParanoid" id="A0A067M629"/>
<evidence type="ECO:0000313" key="1">
    <source>
        <dbReference type="EMBL" id="KDQ11014.1"/>
    </source>
</evidence>
<reference evidence="2" key="1">
    <citation type="journal article" date="2014" name="Proc. Natl. Acad. Sci. U.S.A.">
        <title>Extensive sampling of basidiomycete genomes demonstrates inadequacy of the white-rot/brown-rot paradigm for wood decay fungi.</title>
        <authorList>
            <person name="Riley R."/>
            <person name="Salamov A.A."/>
            <person name="Brown D.W."/>
            <person name="Nagy L.G."/>
            <person name="Floudas D."/>
            <person name="Held B.W."/>
            <person name="Levasseur A."/>
            <person name="Lombard V."/>
            <person name="Morin E."/>
            <person name="Otillar R."/>
            <person name="Lindquist E.A."/>
            <person name="Sun H."/>
            <person name="LaButti K.M."/>
            <person name="Schmutz J."/>
            <person name="Jabbour D."/>
            <person name="Luo H."/>
            <person name="Baker S.E."/>
            <person name="Pisabarro A.G."/>
            <person name="Walton J.D."/>
            <person name="Blanchette R.A."/>
            <person name="Henrissat B."/>
            <person name="Martin F."/>
            <person name="Cullen D."/>
            <person name="Hibbett D.S."/>
            <person name="Grigoriev I.V."/>
        </authorList>
    </citation>
    <scope>NUCLEOTIDE SEQUENCE [LARGE SCALE GENOMIC DNA]</scope>
    <source>
        <strain evidence="2">FD-172 SS1</strain>
    </source>
</reference>
<keyword evidence="2" id="KW-1185">Reference proteome</keyword>